<evidence type="ECO:0000313" key="2">
    <source>
        <dbReference type="EnsemblPlants" id="KEH42582"/>
    </source>
</evidence>
<dbReference type="EnsemblPlants" id="KEH42582">
    <property type="protein sequence ID" value="KEH42582"/>
    <property type="gene ID" value="MTR_1g070300"/>
</dbReference>
<reference evidence="2" key="3">
    <citation type="submission" date="2015-04" db="UniProtKB">
        <authorList>
            <consortium name="EnsemblPlants"/>
        </authorList>
    </citation>
    <scope>IDENTIFICATION</scope>
    <source>
        <strain evidence="2">cv. Jemalong A17</strain>
    </source>
</reference>
<keyword evidence="3" id="KW-1185">Reference proteome</keyword>
<reference evidence="1 3" key="2">
    <citation type="journal article" date="2014" name="BMC Genomics">
        <title>An improved genome release (version Mt4.0) for the model legume Medicago truncatula.</title>
        <authorList>
            <person name="Tang H."/>
            <person name="Krishnakumar V."/>
            <person name="Bidwell S."/>
            <person name="Rosen B."/>
            <person name="Chan A."/>
            <person name="Zhou S."/>
            <person name="Gentzbittel L."/>
            <person name="Childs K.L."/>
            <person name="Yandell M."/>
            <person name="Gundlach H."/>
            <person name="Mayer K.F."/>
            <person name="Schwartz D.C."/>
            <person name="Town C.D."/>
        </authorList>
    </citation>
    <scope>GENOME REANNOTATION</scope>
    <source>
        <strain evidence="1">A17</strain>
        <strain evidence="2 3">cv. Jemalong A17</strain>
    </source>
</reference>
<dbReference type="EMBL" id="CM001217">
    <property type="protein sequence ID" value="KEH42582.1"/>
    <property type="molecule type" value="Genomic_DNA"/>
</dbReference>
<gene>
    <name evidence="1" type="ordered locus">MTR_1g070300</name>
</gene>
<dbReference type="AlphaFoldDB" id="A0A072VL66"/>
<organism evidence="1 3">
    <name type="scientific">Medicago truncatula</name>
    <name type="common">Barrel medic</name>
    <name type="synonym">Medicago tribuloides</name>
    <dbReference type="NCBI Taxonomy" id="3880"/>
    <lineage>
        <taxon>Eukaryota</taxon>
        <taxon>Viridiplantae</taxon>
        <taxon>Streptophyta</taxon>
        <taxon>Embryophyta</taxon>
        <taxon>Tracheophyta</taxon>
        <taxon>Spermatophyta</taxon>
        <taxon>Magnoliopsida</taxon>
        <taxon>eudicotyledons</taxon>
        <taxon>Gunneridae</taxon>
        <taxon>Pentapetalae</taxon>
        <taxon>rosids</taxon>
        <taxon>fabids</taxon>
        <taxon>Fabales</taxon>
        <taxon>Fabaceae</taxon>
        <taxon>Papilionoideae</taxon>
        <taxon>50 kb inversion clade</taxon>
        <taxon>NPAAA clade</taxon>
        <taxon>Hologalegina</taxon>
        <taxon>IRL clade</taxon>
        <taxon>Trifolieae</taxon>
        <taxon>Medicago</taxon>
    </lineage>
</organism>
<proteinExistence type="predicted"/>
<protein>
    <submittedName>
        <fullName evidence="1 2">Uncharacterized protein</fullName>
    </submittedName>
</protein>
<name>A0A072VL66_MEDTR</name>
<evidence type="ECO:0000313" key="1">
    <source>
        <dbReference type="EMBL" id="KEH42582.1"/>
    </source>
</evidence>
<evidence type="ECO:0000313" key="3">
    <source>
        <dbReference type="Proteomes" id="UP000002051"/>
    </source>
</evidence>
<dbReference type="HOGENOM" id="CLU_2149550_0_0_1"/>
<dbReference type="Proteomes" id="UP000002051">
    <property type="component" value="Unassembled WGS sequence"/>
</dbReference>
<sequence length="112" mass="12832">MSEELASKPYPKLRSRKKLRIDWLKEVDVNSKFFHGMMSSQRRLNAIISNNVNGVHIEGVEGVRNTIFQHFQSHFIEVMLSRSGVGDLSFKTISMENGANLIRPFVLKEIKA</sequence>
<reference evidence="1 3" key="1">
    <citation type="journal article" date="2011" name="Nature">
        <title>The Medicago genome provides insight into the evolution of rhizobial symbioses.</title>
        <authorList>
            <person name="Young N.D."/>
            <person name="Debelle F."/>
            <person name="Oldroyd G.E."/>
            <person name="Geurts R."/>
            <person name="Cannon S.B."/>
            <person name="Udvardi M.K."/>
            <person name="Benedito V.A."/>
            <person name="Mayer K.F."/>
            <person name="Gouzy J."/>
            <person name="Schoof H."/>
            <person name="Van de Peer Y."/>
            <person name="Proost S."/>
            <person name="Cook D.R."/>
            <person name="Meyers B.C."/>
            <person name="Spannagl M."/>
            <person name="Cheung F."/>
            <person name="De Mita S."/>
            <person name="Krishnakumar V."/>
            <person name="Gundlach H."/>
            <person name="Zhou S."/>
            <person name="Mudge J."/>
            <person name="Bharti A.K."/>
            <person name="Murray J.D."/>
            <person name="Naoumkina M.A."/>
            <person name="Rosen B."/>
            <person name="Silverstein K.A."/>
            <person name="Tang H."/>
            <person name="Rombauts S."/>
            <person name="Zhao P.X."/>
            <person name="Zhou P."/>
            <person name="Barbe V."/>
            <person name="Bardou P."/>
            <person name="Bechner M."/>
            <person name="Bellec A."/>
            <person name="Berger A."/>
            <person name="Berges H."/>
            <person name="Bidwell S."/>
            <person name="Bisseling T."/>
            <person name="Choisne N."/>
            <person name="Couloux A."/>
            <person name="Denny R."/>
            <person name="Deshpande S."/>
            <person name="Dai X."/>
            <person name="Doyle J.J."/>
            <person name="Dudez A.M."/>
            <person name="Farmer A.D."/>
            <person name="Fouteau S."/>
            <person name="Franken C."/>
            <person name="Gibelin C."/>
            <person name="Gish J."/>
            <person name="Goldstein S."/>
            <person name="Gonzalez A.J."/>
            <person name="Green P.J."/>
            <person name="Hallab A."/>
            <person name="Hartog M."/>
            <person name="Hua A."/>
            <person name="Humphray S.J."/>
            <person name="Jeong D.H."/>
            <person name="Jing Y."/>
            <person name="Jocker A."/>
            <person name="Kenton S.M."/>
            <person name="Kim D.J."/>
            <person name="Klee K."/>
            <person name="Lai H."/>
            <person name="Lang C."/>
            <person name="Lin S."/>
            <person name="Macmil S.L."/>
            <person name="Magdelenat G."/>
            <person name="Matthews L."/>
            <person name="McCorrison J."/>
            <person name="Monaghan E.L."/>
            <person name="Mun J.H."/>
            <person name="Najar F.Z."/>
            <person name="Nicholson C."/>
            <person name="Noirot C."/>
            <person name="O'Bleness M."/>
            <person name="Paule C.R."/>
            <person name="Poulain J."/>
            <person name="Prion F."/>
            <person name="Qin B."/>
            <person name="Qu C."/>
            <person name="Retzel E.F."/>
            <person name="Riddle C."/>
            <person name="Sallet E."/>
            <person name="Samain S."/>
            <person name="Samson N."/>
            <person name="Sanders I."/>
            <person name="Saurat O."/>
            <person name="Scarpelli C."/>
            <person name="Schiex T."/>
            <person name="Segurens B."/>
            <person name="Severin A.J."/>
            <person name="Sherrier D.J."/>
            <person name="Shi R."/>
            <person name="Sims S."/>
            <person name="Singer S.R."/>
            <person name="Sinharoy S."/>
            <person name="Sterck L."/>
            <person name="Viollet A."/>
            <person name="Wang B.B."/>
            <person name="Wang K."/>
            <person name="Wang M."/>
            <person name="Wang X."/>
            <person name="Warfsmann J."/>
            <person name="Weissenbach J."/>
            <person name="White D.D."/>
            <person name="White J.D."/>
            <person name="Wiley G.B."/>
            <person name="Wincker P."/>
            <person name="Xing Y."/>
            <person name="Yang L."/>
            <person name="Yao Z."/>
            <person name="Ying F."/>
            <person name="Zhai J."/>
            <person name="Zhou L."/>
            <person name="Zuber A."/>
            <person name="Denarie J."/>
            <person name="Dixon R.A."/>
            <person name="May G.D."/>
            <person name="Schwartz D.C."/>
            <person name="Rogers J."/>
            <person name="Quetier F."/>
            <person name="Town C.D."/>
            <person name="Roe B.A."/>
        </authorList>
    </citation>
    <scope>NUCLEOTIDE SEQUENCE [LARGE SCALE GENOMIC DNA]</scope>
    <source>
        <strain evidence="1">A17</strain>
        <strain evidence="2 3">cv. Jemalong A17</strain>
    </source>
</reference>
<accession>A0A072VL66</accession>